<dbReference type="CDD" id="cd19946">
    <property type="entry name" value="GlpA-like_Fer2_BFD-like"/>
    <property type="match status" value="1"/>
</dbReference>
<evidence type="ECO:0000259" key="3">
    <source>
        <dbReference type="Pfam" id="PF04324"/>
    </source>
</evidence>
<dbReference type="InterPro" id="IPR023753">
    <property type="entry name" value="FAD/NAD-binding_dom"/>
</dbReference>
<dbReference type="InterPro" id="IPR051691">
    <property type="entry name" value="Metab_Enz_Cyan_OpOx_G3PDH"/>
</dbReference>
<evidence type="ECO:0000259" key="4">
    <source>
        <dbReference type="Pfam" id="PF07992"/>
    </source>
</evidence>
<dbReference type="Pfam" id="PF13510">
    <property type="entry name" value="Fer2_4"/>
    <property type="match status" value="1"/>
</dbReference>
<evidence type="ECO:0000313" key="6">
    <source>
        <dbReference type="Proteomes" id="UP001243009"/>
    </source>
</evidence>
<dbReference type="Gene3D" id="3.10.20.440">
    <property type="entry name" value="2Fe-2S iron-sulphur cluster binding domain, sarcosine oxidase, alpha subunit, N-terminal domain"/>
    <property type="match status" value="1"/>
</dbReference>
<dbReference type="InterPro" id="IPR007419">
    <property type="entry name" value="BFD-like_2Fe2S-bd_dom"/>
</dbReference>
<dbReference type="InterPro" id="IPR042204">
    <property type="entry name" value="2Fe-2S-bd_N"/>
</dbReference>
<dbReference type="PRINTS" id="PR00411">
    <property type="entry name" value="PNDRDTASEI"/>
</dbReference>
<feature type="domain" description="BFD-like [2Fe-2S]-binding" evidence="3">
    <location>
        <begin position="501"/>
        <end position="549"/>
    </location>
</feature>
<evidence type="ECO:0000259" key="2">
    <source>
        <dbReference type="Pfam" id="PF01266"/>
    </source>
</evidence>
<dbReference type="InterPro" id="IPR006076">
    <property type="entry name" value="FAD-dep_OxRdtase"/>
</dbReference>
<dbReference type="Gene3D" id="3.50.50.60">
    <property type="entry name" value="FAD/NAD(P)-binding domain"/>
    <property type="match status" value="3"/>
</dbReference>
<dbReference type="Pfam" id="PF04324">
    <property type="entry name" value="Fer2_BFD"/>
    <property type="match status" value="1"/>
</dbReference>
<dbReference type="PANTHER" id="PTHR42949">
    <property type="entry name" value="ANAEROBIC GLYCEROL-3-PHOSPHATE DEHYDROGENASE SUBUNIT B"/>
    <property type="match status" value="1"/>
</dbReference>
<dbReference type="InterPro" id="IPR041854">
    <property type="entry name" value="BFD-like_2Fe2S-bd_dom_sf"/>
</dbReference>
<dbReference type="RefSeq" id="WP_305105204.1">
    <property type="nucleotide sequence ID" value="NZ_JAUTWS010000017.1"/>
</dbReference>
<accession>A0ABT9E2W0</accession>
<reference evidence="5 6" key="1">
    <citation type="submission" date="2023-08" db="EMBL/GenBank/DDBJ databases">
        <title>The draft genome sequence of Paracraurococcus sp. LOR1-02.</title>
        <authorList>
            <person name="Kingkaew E."/>
            <person name="Tanasupawat S."/>
        </authorList>
    </citation>
    <scope>NUCLEOTIDE SEQUENCE [LARGE SCALE GENOMIC DNA]</scope>
    <source>
        <strain evidence="5 6">LOR1-02</strain>
    </source>
</reference>
<organism evidence="5 6">
    <name type="scientific">Paracraurococcus lichenis</name>
    <dbReference type="NCBI Taxonomy" id="3064888"/>
    <lineage>
        <taxon>Bacteria</taxon>
        <taxon>Pseudomonadati</taxon>
        <taxon>Pseudomonadota</taxon>
        <taxon>Alphaproteobacteria</taxon>
        <taxon>Acetobacterales</taxon>
        <taxon>Roseomonadaceae</taxon>
        <taxon>Paracraurococcus</taxon>
    </lineage>
</organism>
<name>A0ABT9E2W0_9PROT</name>
<dbReference type="InterPro" id="IPR036188">
    <property type="entry name" value="FAD/NAD-bd_sf"/>
</dbReference>
<feature type="domain" description="FAD dependent oxidoreductase" evidence="2">
    <location>
        <begin position="610"/>
        <end position="959"/>
    </location>
</feature>
<dbReference type="SUPFAM" id="SSF54292">
    <property type="entry name" value="2Fe-2S ferredoxin-like"/>
    <property type="match status" value="1"/>
</dbReference>
<protein>
    <submittedName>
        <fullName evidence="5">FAD-dependent oxidoreductase</fullName>
    </submittedName>
</protein>
<keyword evidence="6" id="KW-1185">Reference proteome</keyword>
<dbReference type="SUPFAM" id="SSF51905">
    <property type="entry name" value="FAD/NAD(P)-binding domain"/>
    <property type="match status" value="2"/>
</dbReference>
<dbReference type="PRINTS" id="PR00368">
    <property type="entry name" value="FADPNR"/>
</dbReference>
<comment type="caution">
    <text evidence="5">The sequence shown here is derived from an EMBL/GenBank/DDBJ whole genome shotgun (WGS) entry which is preliminary data.</text>
</comment>
<dbReference type="InterPro" id="IPR036010">
    <property type="entry name" value="2Fe-2S_ferredoxin-like_sf"/>
</dbReference>
<dbReference type="Gene3D" id="3.30.9.10">
    <property type="entry name" value="D-Amino Acid Oxidase, subunit A, domain 2"/>
    <property type="match status" value="1"/>
</dbReference>
<proteinExistence type="predicted"/>
<evidence type="ECO:0000313" key="5">
    <source>
        <dbReference type="EMBL" id="MDO9710340.1"/>
    </source>
</evidence>
<dbReference type="EMBL" id="JAUTWS010000017">
    <property type="protein sequence ID" value="MDO9710340.1"/>
    <property type="molecule type" value="Genomic_DNA"/>
</dbReference>
<evidence type="ECO:0000256" key="1">
    <source>
        <dbReference type="ARBA" id="ARBA00023002"/>
    </source>
</evidence>
<dbReference type="PANTHER" id="PTHR42949:SF3">
    <property type="entry name" value="ANAEROBIC GLYCEROL-3-PHOSPHATE DEHYDROGENASE SUBUNIT B"/>
    <property type="match status" value="1"/>
</dbReference>
<dbReference type="Gene3D" id="1.10.10.1100">
    <property type="entry name" value="BFD-like [2Fe-2S]-binding domain"/>
    <property type="match status" value="1"/>
</dbReference>
<dbReference type="Pfam" id="PF07992">
    <property type="entry name" value="Pyr_redox_2"/>
    <property type="match status" value="1"/>
</dbReference>
<dbReference type="Pfam" id="PF01266">
    <property type="entry name" value="DAO"/>
    <property type="match status" value="1"/>
</dbReference>
<sequence>MLPAPVMLHAMDATLPDPLPRGKGVRLCHPDIARAVAPACLSFDGEMVEALPGETLAAALAAAGILAFRRTEKGTPRGLWCGMGACFDCIVTVDGKPGQRACLVKARDGMVVESAPPAAPAPLAPVPEAIAERECDVLVVGAGPAGLAAAEAAARAGARVVVLDERGEPGGQYLKPLAASHRHAAPDRQFRQGEALRQAAFEAGAEILTGATLWGAFAPEELGALIGDTAVTFRPRRLVLAAGAHEGPVPIPDWTLPGVMTTGALQTLARANRVSPGERVVIAGNGPLNLQLACELLDGGVQVAAVAEAAPRPGLAQWRQAAALLRAAPDLAWDGFFYLRKLRAAGVPVLWGSQPLEAEGEGRFRALRLSTPAGEQRIEADACALNCGFQPETGLARALGAEHRFLDQGLGRLETVADEAGRTSLGTVFAVGDGAAIGGARVALARGRLAGLAAARDLGLAAPEDPAARGALRRALDFQAALWTLFAAPPFDIAAIPDHTVICRCEEVTAGALRAAQAEGLASLGALKKATRAGMGRCQGRMCGATVARLCGATEEAGFAHPRAPVKPVPAAALMLELPEAAADWSPISAPAFNTWAGRADAAPPAECEVLVIGGGALGLATAMYLAREGADVLVAERGEAGMAASTANAGSLHVQLLTYDFDGESDRGPAIDRLPLGPRSIALWREVAAEAGESLGIRTEGGLMLAETERQFAWARAKVAVERAKGVESHLLGANELYSLAPYLGPGFLGACFAPGEGQIDPLRGTHALRRLALRAGARLQQGVEVQAIAREGTGFVVQTAGGPIRAGKVVNCAGAFAGRVARMLGVEIPVQGAVQQVIATEAAGPSMRHLVAHAGRHLSLKQGDGGHLLVGGGWPGRLDDRGSPRNLRRSIEGNLWVAGRVVPALAGLHAIRAWTGLAVEVDRAPLLGGTPGLPGLFHAVTSNGYTLAPIAGRMTADAVLGRAAVPREFGLERFG</sequence>
<gene>
    <name evidence="5" type="ORF">Q7A36_18440</name>
</gene>
<feature type="domain" description="FAD/NAD(P)-binding" evidence="4">
    <location>
        <begin position="136"/>
        <end position="445"/>
    </location>
</feature>
<dbReference type="Proteomes" id="UP001243009">
    <property type="component" value="Unassembled WGS sequence"/>
</dbReference>
<keyword evidence="1" id="KW-0560">Oxidoreductase</keyword>